<dbReference type="SUPFAM" id="SSF55961">
    <property type="entry name" value="Bet v1-like"/>
    <property type="match status" value="1"/>
</dbReference>
<dbReference type="PANTHER" id="PTHR21266:SF60">
    <property type="entry name" value="3-KETOSTEROID-9-ALPHA-MONOOXYGENASE, OXYGENASE COMPONENT"/>
    <property type="match status" value="1"/>
</dbReference>
<dbReference type="EC" id="1.14.13.82" evidence="7"/>
<accession>A0A7W9TPA9</accession>
<keyword evidence="3 7" id="KW-0560">Oxidoreductase</keyword>
<dbReference type="InterPro" id="IPR050584">
    <property type="entry name" value="Cholesterol_7-desaturase"/>
</dbReference>
<dbReference type="InterPro" id="IPR017941">
    <property type="entry name" value="Rieske_2Fe-2S"/>
</dbReference>
<proteinExistence type="predicted"/>
<dbReference type="EMBL" id="JACHIB010000010">
    <property type="protein sequence ID" value="MBB6083851.1"/>
    <property type="molecule type" value="Genomic_DNA"/>
</dbReference>
<dbReference type="Proteomes" id="UP000541136">
    <property type="component" value="Unassembled WGS sequence"/>
</dbReference>
<organism evidence="7 8">
    <name type="scientific">Castellaniella defragrans</name>
    <name type="common">Alcaligenes defragrans</name>
    <dbReference type="NCBI Taxonomy" id="75697"/>
    <lineage>
        <taxon>Bacteria</taxon>
        <taxon>Pseudomonadati</taxon>
        <taxon>Pseudomonadota</taxon>
        <taxon>Betaproteobacteria</taxon>
        <taxon>Burkholderiales</taxon>
        <taxon>Alcaligenaceae</taxon>
        <taxon>Castellaniella</taxon>
    </lineage>
</organism>
<dbReference type="GO" id="GO:0051537">
    <property type="term" value="F:2 iron, 2 sulfur cluster binding"/>
    <property type="evidence" value="ECO:0007669"/>
    <property type="project" value="UniProtKB-KW"/>
</dbReference>
<gene>
    <name evidence="7" type="ORF">HNR28_001896</name>
</gene>
<name>A0A7W9TPA9_CASDE</name>
<keyword evidence="7" id="KW-0808">Transferase</keyword>
<evidence type="ECO:0000313" key="7">
    <source>
        <dbReference type="EMBL" id="MBB6083851.1"/>
    </source>
</evidence>
<evidence type="ECO:0000256" key="2">
    <source>
        <dbReference type="ARBA" id="ARBA00022723"/>
    </source>
</evidence>
<dbReference type="PANTHER" id="PTHR21266">
    <property type="entry name" value="IRON-SULFUR DOMAIN CONTAINING PROTEIN"/>
    <property type="match status" value="1"/>
</dbReference>
<evidence type="ECO:0000256" key="4">
    <source>
        <dbReference type="ARBA" id="ARBA00023004"/>
    </source>
</evidence>
<dbReference type="GO" id="GO:0032259">
    <property type="term" value="P:methylation"/>
    <property type="evidence" value="ECO:0007669"/>
    <property type="project" value="UniProtKB-KW"/>
</dbReference>
<dbReference type="GO" id="GO:0008168">
    <property type="term" value="F:methyltransferase activity"/>
    <property type="evidence" value="ECO:0007669"/>
    <property type="project" value="UniProtKB-KW"/>
</dbReference>
<keyword evidence="4" id="KW-0408">Iron</keyword>
<evidence type="ECO:0000256" key="3">
    <source>
        <dbReference type="ARBA" id="ARBA00023002"/>
    </source>
</evidence>
<protein>
    <submittedName>
        <fullName evidence="7">Vanillate O-demethylase monooxygenase subunit</fullName>
        <ecNumber evidence="7">1.14.13.82</ecNumber>
    </submittedName>
</protein>
<dbReference type="Pfam" id="PF00355">
    <property type="entry name" value="Rieske"/>
    <property type="match status" value="1"/>
</dbReference>
<dbReference type="AlphaFoldDB" id="A0A7W9TPA9"/>
<keyword evidence="1" id="KW-0001">2Fe-2S</keyword>
<keyword evidence="2" id="KW-0479">Metal-binding</keyword>
<dbReference type="GO" id="GO:0046872">
    <property type="term" value="F:metal ion binding"/>
    <property type="evidence" value="ECO:0007669"/>
    <property type="project" value="UniProtKB-KW"/>
</dbReference>
<dbReference type="InterPro" id="IPR044043">
    <property type="entry name" value="VanA_C_cat"/>
</dbReference>
<dbReference type="PROSITE" id="PS51296">
    <property type="entry name" value="RIESKE"/>
    <property type="match status" value="1"/>
</dbReference>
<reference evidence="7 8" key="1">
    <citation type="submission" date="2020-08" db="EMBL/GenBank/DDBJ databases">
        <title>Genomic Encyclopedia of Type Strains, Phase IV (KMG-IV): sequencing the most valuable type-strain genomes for metagenomic binning, comparative biology and taxonomic classification.</title>
        <authorList>
            <person name="Goeker M."/>
        </authorList>
    </citation>
    <scope>NUCLEOTIDE SEQUENCE [LARGE SCALE GENOMIC DNA]</scope>
    <source>
        <strain evidence="7 8">DSM 12141</strain>
    </source>
</reference>
<dbReference type="Gene3D" id="2.102.10.10">
    <property type="entry name" value="Rieske [2Fe-2S] iron-sulphur domain"/>
    <property type="match status" value="1"/>
</dbReference>
<dbReference type="Pfam" id="PF19112">
    <property type="entry name" value="VanA_C"/>
    <property type="match status" value="1"/>
</dbReference>
<feature type="domain" description="Rieske" evidence="6">
    <location>
        <begin position="7"/>
        <end position="107"/>
    </location>
</feature>
<keyword evidence="7" id="KW-0503">Monooxygenase</keyword>
<sequence length="347" mass="38011">MFPKNAWYVACMPDEVTDKPLGRTICGQPVVLYRGAQGRVAALEDFCPHRGAALSLGAVVDGNLMCGYHGLVMGCDGKAVSMPKQRVGGFPCIHSYPVVERHGFVWIWPGDPARADEAAIPDLFWAGHPEWAYGGGLYHIGCDYRLMIDNLMDLTHEAYVHADSIGQGEIDEAPVQTRMEGDQVVTSRVMHGVVAPPFWQAAMRAHGLDDQARVDRWQMSRFTAPGRVLIDVGVALAGKGGFEADPRDKVSAVVVDFMTPETESSHWYFWGMARHFQPDDAALTDSIRAGQGRIFSQDLAVLEAQQRNLRDFPGRRLLALNIDAGGVRARRILDDLVQAEAEAAVAG</sequence>
<keyword evidence="5" id="KW-0411">Iron-sulfur</keyword>
<evidence type="ECO:0000256" key="1">
    <source>
        <dbReference type="ARBA" id="ARBA00022714"/>
    </source>
</evidence>
<dbReference type="Gene3D" id="3.90.380.10">
    <property type="entry name" value="Naphthalene 1,2-dioxygenase Alpha Subunit, Chain A, domain 1"/>
    <property type="match status" value="1"/>
</dbReference>
<evidence type="ECO:0000256" key="5">
    <source>
        <dbReference type="ARBA" id="ARBA00023014"/>
    </source>
</evidence>
<keyword evidence="7" id="KW-0489">Methyltransferase</keyword>
<comment type="caution">
    <text evidence="7">The sequence shown here is derived from an EMBL/GenBank/DDBJ whole genome shotgun (WGS) entry which is preliminary data.</text>
</comment>
<dbReference type="RefSeq" id="WP_043681974.1">
    <property type="nucleotide sequence ID" value="NZ_JACHIB010000010.1"/>
</dbReference>
<dbReference type="CDD" id="cd08878">
    <property type="entry name" value="RHO_alpha_C_DMO-like"/>
    <property type="match status" value="1"/>
</dbReference>
<evidence type="ECO:0000259" key="6">
    <source>
        <dbReference type="PROSITE" id="PS51296"/>
    </source>
</evidence>
<evidence type="ECO:0000313" key="8">
    <source>
        <dbReference type="Proteomes" id="UP000541136"/>
    </source>
</evidence>
<dbReference type="InterPro" id="IPR036922">
    <property type="entry name" value="Rieske_2Fe-2S_sf"/>
</dbReference>
<dbReference type="GO" id="GO:0018489">
    <property type="term" value="F:vanillate monooxygenase activity"/>
    <property type="evidence" value="ECO:0007669"/>
    <property type="project" value="UniProtKB-EC"/>
</dbReference>
<dbReference type="SUPFAM" id="SSF50022">
    <property type="entry name" value="ISP domain"/>
    <property type="match status" value="1"/>
</dbReference>